<evidence type="ECO:0000313" key="1">
    <source>
        <dbReference type="EMBL" id="TAA74095.1"/>
    </source>
</evidence>
<keyword evidence="2" id="KW-1185">Reference proteome</keyword>
<gene>
    <name evidence="1" type="ORF">CDV28_14023</name>
</gene>
<protein>
    <submittedName>
        <fullName evidence="1">Uncharacterized protein</fullName>
    </submittedName>
</protein>
<dbReference type="AlphaFoldDB" id="A0A521FZC5"/>
<organism evidence="1 2">
    <name type="scientific">Candidatus Electronema aureum</name>
    <dbReference type="NCBI Taxonomy" id="2005002"/>
    <lineage>
        <taxon>Bacteria</taxon>
        <taxon>Pseudomonadati</taxon>
        <taxon>Thermodesulfobacteriota</taxon>
        <taxon>Desulfobulbia</taxon>
        <taxon>Desulfobulbales</taxon>
        <taxon>Desulfobulbaceae</taxon>
        <taxon>Candidatus Electronema</taxon>
    </lineage>
</organism>
<dbReference type="EMBL" id="NQJD01000040">
    <property type="protein sequence ID" value="TAA74095.1"/>
    <property type="molecule type" value="Genomic_DNA"/>
</dbReference>
<reference evidence="1" key="1">
    <citation type="submission" date="2017-07" db="EMBL/GenBank/DDBJ databases">
        <title>The cable genome - Insights into the physiology and evolution of filamentous bacteria capable of sulfide oxidation via long distance electron transfer.</title>
        <authorList>
            <person name="Thorup C."/>
            <person name="Bjerg J.T."/>
            <person name="Schreiber L."/>
            <person name="Nielsen L.P."/>
            <person name="Kjeldsen K.U."/>
            <person name="Boesen T."/>
            <person name="Boggild A."/>
            <person name="Meysman F."/>
            <person name="Geelhoed J."/>
            <person name="Schramm A."/>
        </authorList>
    </citation>
    <scope>NUCLEOTIDE SEQUENCE [LARGE SCALE GENOMIC DNA]</scope>
    <source>
        <strain evidence="1">GS</strain>
    </source>
</reference>
<accession>A0A521FZC5</accession>
<dbReference type="InterPro" id="IPR038573">
    <property type="entry name" value="BrnT_sf"/>
</dbReference>
<dbReference type="InterPro" id="IPR007460">
    <property type="entry name" value="BrnT_toxin"/>
</dbReference>
<dbReference type="Proteomes" id="UP000316238">
    <property type="component" value="Unassembled WGS sequence"/>
</dbReference>
<sequence>MKLVFEWNAQKARSNVQKHGISFEEAKTVFGDPLLLTYPDELHSENEERYISIGRSGCGQTLLVVHTEQETERKHVVRIISSRKATNLERETYENAEE</sequence>
<name>A0A521FZC5_9BACT</name>
<proteinExistence type="predicted"/>
<dbReference type="Gene3D" id="3.10.450.530">
    <property type="entry name" value="Ribonuclease toxin, BrnT, of type II toxin-antitoxin system"/>
    <property type="match status" value="1"/>
</dbReference>
<comment type="caution">
    <text evidence="1">The sequence shown here is derived from an EMBL/GenBank/DDBJ whole genome shotgun (WGS) entry which is preliminary data.</text>
</comment>
<dbReference type="Pfam" id="PF04365">
    <property type="entry name" value="BrnT_toxin"/>
    <property type="match status" value="1"/>
</dbReference>
<evidence type="ECO:0000313" key="2">
    <source>
        <dbReference type="Proteomes" id="UP000316238"/>
    </source>
</evidence>